<evidence type="ECO:0000313" key="3">
    <source>
        <dbReference type="Proteomes" id="UP000676409"/>
    </source>
</evidence>
<protein>
    <submittedName>
        <fullName evidence="2">Nuclear transport factor 2 family protein</fullName>
    </submittedName>
</protein>
<dbReference type="InterPro" id="IPR013100">
    <property type="entry name" value="LEH"/>
</dbReference>
<feature type="domain" description="Limonene-1,2-epoxide hydrolase" evidence="1">
    <location>
        <begin position="6"/>
        <end position="116"/>
    </location>
</feature>
<proteinExistence type="predicted"/>
<dbReference type="RefSeq" id="WP_211940573.1">
    <property type="nucleotide sequence ID" value="NZ_CP073078.1"/>
</dbReference>
<evidence type="ECO:0000259" key="1">
    <source>
        <dbReference type="Pfam" id="PF07858"/>
    </source>
</evidence>
<reference evidence="2" key="1">
    <citation type="submission" date="2021-04" db="EMBL/GenBank/DDBJ databases">
        <title>The complete genome sequence of Caulobacter sp. S6.</title>
        <authorList>
            <person name="Tang Y."/>
            <person name="Ouyang W."/>
            <person name="Liu Q."/>
            <person name="Huang B."/>
            <person name="Guo Z."/>
            <person name="Lei P."/>
        </authorList>
    </citation>
    <scope>NUCLEOTIDE SEQUENCE</scope>
    <source>
        <strain evidence="2">S6</strain>
    </source>
</reference>
<dbReference type="KEGG" id="caul:KCG34_11975"/>
<keyword evidence="3" id="KW-1185">Reference proteome</keyword>
<dbReference type="InterPro" id="IPR032710">
    <property type="entry name" value="NTF2-like_dom_sf"/>
</dbReference>
<accession>A0A975G3M1</accession>
<sequence>MTRSERVRAFIRSWEARDVEAIVAAMTPDAVYHNVGLPEAVGHDAIRAFIAPFLAGSQSVEWTVRHIAETAGGAVLTERIDRFVLGGKTLTIPVMGVFEFRGELICAWRDYFDVPAFQAQMA</sequence>
<name>A0A975G3M1_9CAUL</name>
<dbReference type="Proteomes" id="UP000676409">
    <property type="component" value="Chromosome"/>
</dbReference>
<evidence type="ECO:0000313" key="2">
    <source>
        <dbReference type="EMBL" id="QUD90523.1"/>
    </source>
</evidence>
<dbReference type="Gene3D" id="3.10.450.50">
    <property type="match status" value="1"/>
</dbReference>
<dbReference type="AlphaFoldDB" id="A0A975G3M1"/>
<dbReference type="Pfam" id="PF07858">
    <property type="entry name" value="LEH"/>
    <property type="match status" value="1"/>
</dbReference>
<dbReference type="SUPFAM" id="SSF54427">
    <property type="entry name" value="NTF2-like"/>
    <property type="match status" value="1"/>
</dbReference>
<organism evidence="2 3">
    <name type="scientific">Phenylobacterium montanum</name>
    <dbReference type="NCBI Taxonomy" id="2823693"/>
    <lineage>
        <taxon>Bacteria</taxon>
        <taxon>Pseudomonadati</taxon>
        <taxon>Pseudomonadota</taxon>
        <taxon>Alphaproteobacteria</taxon>
        <taxon>Caulobacterales</taxon>
        <taxon>Caulobacteraceae</taxon>
        <taxon>Phenylobacterium</taxon>
    </lineage>
</organism>
<dbReference type="EMBL" id="CP073078">
    <property type="protein sequence ID" value="QUD90523.1"/>
    <property type="molecule type" value="Genomic_DNA"/>
</dbReference>
<gene>
    <name evidence="2" type="ORF">KCG34_11975</name>
</gene>